<gene>
    <name evidence="2" type="ORF">C487_16040</name>
</gene>
<dbReference type="GeneID" id="96156515"/>
<dbReference type="OrthoDB" id="193769at2157"/>
<comment type="caution">
    <text evidence="2">The sequence shown here is derived from an EMBL/GenBank/DDBJ whole genome shotgun (WGS) entry which is preliminary data.</text>
</comment>
<sequence>MRSGRDGDSDGDSSPPECPRCGEPVGFLTVSGPMTASASPCGCTVPPTLIQPDG</sequence>
<dbReference type="EMBL" id="AOII01000089">
    <property type="protein sequence ID" value="ELY74216.1"/>
    <property type="molecule type" value="Genomic_DNA"/>
</dbReference>
<dbReference type="AlphaFoldDB" id="L9YKL6"/>
<evidence type="ECO:0000256" key="1">
    <source>
        <dbReference type="SAM" id="MobiDB-lite"/>
    </source>
</evidence>
<name>L9YKL6_9EURY</name>
<evidence type="ECO:0008006" key="4">
    <source>
        <dbReference type="Google" id="ProtNLM"/>
    </source>
</evidence>
<accession>L9YKL6</accession>
<evidence type="ECO:0000313" key="2">
    <source>
        <dbReference type="EMBL" id="ELY74216.1"/>
    </source>
</evidence>
<feature type="region of interest" description="Disordered" evidence="1">
    <location>
        <begin position="1"/>
        <end position="25"/>
    </location>
</feature>
<protein>
    <recommendedName>
        <fullName evidence="4">Small CPxCG-related zinc finger protein</fullName>
    </recommendedName>
</protein>
<dbReference type="RefSeq" id="WP_006186752.1">
    <property type="nucleotide sequence ID" value="NZ_AOII01000089.1"/>
</dbReference>
<proteinExistence type="predicted"/>
<organism evidence="2 3">
    <name type="scientific">Natrinema pallidum DSM 3751</name>
    <dbReference type="NCBI Taxonomy" id="1227495"/>
    <lineage>
        <taxon>Archaea</taxon>
        <taxon>Methanobacteriati</taxon>
        <taxon>Methanobacteriota</taxon>
        <taxon>Stenosarchaea group</taxon>
        <taxon>Halobacteria</taxon>
        <taxon>Halobacteriales</taxon>
        <taxon>Natrialbaceae</taxon>
        <taxon>Natrinema</taxon>
    </lineage>
</organism>
<dbReference type="PATRIC" id="fig|1227495.3.peg.3216"/>
<evidence type="ECO:0000313" key="3">
    <source>
        <dbReference type="Proteomes" id="UP000011618"/>
    </source>
</evidence>
<dbReference type="Proteomes" id="UP000011618">
    <property type="component" value="Unassembled WGS sequence"/>
</dbReference>
<reference evidence="2 3" key="1">
    <citation type="journal article" date="2014" name="PLoS Genet.">
        <title>Phylogenetically driven sequencing of extremely halophilic archaea reveals strategies for static and dynamic osmo-response.</title>
        <authorList>
            <person name="Becker E.A."/>
            <person name="Seitzer P.M."/>
            <person name="Tritt A."/>
            <person name="Larsen D."/>
            <person name="Krusor M."/>
            <person name="Yao A.I."/>
            <person name="Wu D."/>
            <person name="Madern D."/>
            <person name="Eisen J.A."/>
            <person name="Darling A.E."/>
            <person name="Facciotti M.T."/>
        </authorList>
    </citation>
    <scope>NUCLEOTIDE SEQUENCE [LARGE SCALE GENOMIC DNA]</scope>
    <source>
        <strain evidence="2 3">DSM 3751</strain>
    </source>
</reference>
<dbReference type="eggNOG" id="arCOG09253">
    <property type="taxonomic scope" value="Archaea"/>
</dbReference>